<evidence type="ECO:0000313" key="3">
    <source>
        <dbReference type="Proteomes" id="UP001629113"/>
    </source>
</evidence>
<keyword evidence="1" id="KW-0812">Transmembrane</keyword>
<organism evidence="2 3">
    <name type="scientific">Phlyctema vagabunda</name>
    <dbReference type="NCBI Taxonomy" id="108571"/>
    <lineage>
        <taxon>Eukaryota</taxon>
        <taxon>Fungi</taxon>
        <taxon>Dikarya</taxon>
        <taxon>Ascomycota</taxon>
        <taxon>Pezizomycotina</taxon>
        <taxon>Leotiomycetes</taxon>
        <taxon>Helotiales</taxon>
        <taxon>Dermateaceae</taxon>
        <taxon>Phlyctema</taxon>
    </lineage>
</organism>
<sequence length="528" mass="59751">MASYVIRPRAFKMFLRLAIRSYPVDTDVLDPAQAARNQRRRKKKRRIQSFTQNVLQFVVNLSLAAIILAHGAVILVHAVTCATRIAKLNALTLNAHRDVLRPVNRDLCQICCDREDVRVNSHSTKTYSEIDLDTTPIIALRCGHLFSVAYLDEVVCIDHVYHRNDSGDVAALRDTSSTISAFLPCCPECQRPFQRYFVRRYNRIVNKVLNDECALSFLKSENVSIQSLEIELQKFELGLLASRVTTLELLQLAKTLNGGDLDPKKRQEVWTTIYKRYVQYEILRKLISSAKARANESFQSSRIVQLEKAVSDVSDKSLSNLRPSLLERQASTPVQLTGLKAIHTTLIDELQILGELKSTETGATIKVPSPVERGRGFLQMCMAFTKDANDSRLLGQCVKAIILYASVVRPLEAYCRMCNEYSEEEMLYVEKAQTLVEHASKLTKQRFYNSDLLNGAIETLRVHLQKKWYEDVDSDEKSAVEAILKSAFEPGKNASLVGGLWYRCENGHMFPSESTEDEVLCMECGVKV</sequence>
<feature type="transmembrane region" description="Helical" evidence="1">
    <location>
        <begin position="54"/>
        <end position="79"/>
    </location>
</feature>
<keyword evidence="3" id="KW-1185">Reference proteome</keyword>
<name>A0ABR4PXL6_9HELO</name>
<accession>A0ABR4PXL6</accession>
<keyword evidence="1" id="KW-1133">Transmembrane helix</keyword>
<proteinExistence type="predicted"/>
<keyword evidence="1" id="KW-0472">Membrane</keyword>
<reference evidence="2 3" key="1">
    <citation type="submission" date="2024-06" db="EMBL/GenBank/DDBJ databases">
        <title>Complete genome of Phlyctema vagabunda strain 19-DSS-EL-015.</title>
        <authorList>
            <person name="Fiorenzani C."/>
        </authorList>
    </citation>
    <scope>NUCLEOTIDE SEQUENCE [LARGE SCALE GENOMIC DNA]</scope>
    <source>
        <strain evidence="2 3">19-DSS-EL-015</strain>
    </source>
</reference>
<evidence type="ECO:0000256" key="1">
    <source>
        <dbReference type="SAM" id="Phobius"/>
    </source>
</evidence>
<dbReference type="EMBL" id="JBFCZG010000001">
    <property type="protein sequence ID" value="KAL3428114.1"/>
    <property type="molecule type" value="Genomic_DNA"/>
</dbReference>
<comment type="caution">
    <text evidence="2">The sequence shown here is derived from an EMBL/GenBank/DDBJ whole genome shotgun (WGS) entry which is preliminary data.</text>
</comment>
<gene>
    <name evidence="2" type="ORF">PVAG01_01623</name>
</gene>
<evidence type="ECO:0000313" key="2">
    <source>
        <dbReference type="EMBL" id="KAL3428114.1"/>
    </source>
</evidence>
<protein>
    <submittedName>
        <fullName evidence="2">Uncharacterized protein</fullName>
    </submittedName>
</protein>
<dbReference type="Proteomes" id="UP001629113">
    <property type="component" value="Unassembled WGS sequence"/>
</dbReference>